<dbReference type="PIRSF" id="PIRSF015582">
    <property type="entry name" value="Cit_lyase_B"/>
    <property type="match status" value="1"/>
</dbReference>
<dbReference type="InterPro" id="IPR015813">
    <property type="entry name" value="Pyrv/PenolPyrv_kinase-like_dom"/>
</dbReference>
<dbReference type="GO" id="GO:0016829">
    <property type="term" value="F:lyase activity"/>
    <property type="evidence" value="ECO:0007669"/>
    <property type="project" value="UniProtKB-KW"/>
</dbReference>
<organism evidence="8 9">
    <name type="scientific">Metarhizobium album</name>
    <dbReference type="NCBI Taxonomy" id="2182425"/>
    <lineage>
        <taxon>Bacteria</taxon>
        <taxon>Pseudomonadati</taxon>
        <taxon>Pseudomonadota</taxon>
        <taxon>Alphaproteobacteria</taxon>
        <taxon>Hyphomicrobiales</taxon>
        <taxon>Rhizobiaceae</taxon>
        <taxon>Metarhizobium</taxon>
    </lineage>
</organism>
<feature type="binding site" evidence="6">
    <location>
        <position position="148"/>
    </location>
    <ligand>
        <name>Mg(2+)</name>
        <dbReference type="ChEBI" id="CHEBI:18420"/>
    </ligand>
</feature>
<feature type="domain" description="HpcH/HpaI aldolase/citrate lyase" evidence="7">
    <location>
        <begin position="13"/>
        <end position="215"/>
    </location>
</feature>
<feature type="binding site" evidence="6">
    <location>
        <position position="124"/>
    </location>
    <ligand>
        <name>Mg(2+)</name>
        <dbReference type="ChEBI" id="CHEBI:18420"/>
    </ligand>
</feature>
<feature type="binding site" evidence="5">
    <location>
        <position position="124"/>
    </location>
    <ligand>
        <name>substrate</name>
    </ligand>
</feature>
<comment type="caution">
    <text evidence="8">The sequence shown here is derived from an EMBL/GenBank/DDBJ whole genome shotgun (WGS) entry which is preliminary data.</text>
</comment>
<sequence length="277" mass="28919">MTMLPGFADHALFLFVPADRPERFAKAVASGADAVIIDLEDAVPAHAKAGARDGLGLALGDTDRASPIFVRVNGAETAWHDGDVAVIAALPIDGVILPKAEAAADIAALRKRLPEPMPIIAIVESARGLSAVDEIAVAADRLAFGSIDFAADLGCAHNREALLFARSRIVLAARLAKAPTPIDGVTLAIGETTLIEDDMRYGASLGFGGKLLIHPRQIEPARKGLAPGAEDLAWALRIVASVEDGAARAVDGAMVDLPVLTRARQVVRAHQRFSNGS</sequence>
<comment type="similarity">
    <text evidence="2">Belongs to the HpcH/HpaI aldolase family.</text>
</comment>
<dbReference type="SUPFAM" id="SSF51621">
    <property type="entry name" value="Phosphoenolpyruvate/pyruvate domain"/>
    <property type="match status" value="1"/>
</dbReference>
<dbReference type="Gene3D" id="3.20.20.60">
    <property type="entry name" value="Phosphoenolpyruvate-binding domains"/>
    <property type="match status" value="1"/>
</dbReference>
<keyword evidence="8" id="KW-0456">Lyase</keyword>
<dbReference type="PANTHER" id="PTHR32308">
    <property type="entry name" value="LYASE BETA SUBUNIT, PUTATIVE (AFU_ORTHOLOGUE AFUA_4G13030)-RELATED"/>
    <property type="match status" value="1"/>
</dbReference>
<dbReference type="AlphaFoldDB" id="A0A2U2DNV6"/>
<dbReference type="InterPro" id="IPR011206">
    <property type="entry name" value="Citrate_lyase_beta/mcl1/mcl2"/>
</dbReference>
<accession>A0A2U2DNV6</accession>
<comment type="cofactor">
    <cofactor evidence="1">
        <name>Mg(2+)</name>
        <dbReference type="ChEBI" id="CHEBI:18420"/>
    </cofactor>
</comment>
<dbReference type="EMBL" id="QFBC01000008">
    <property type="protein sequence ID" value="PWE54974.1"/>
    <property type="molecule type" value="Genomic_DNA"/>
</dbReference>
<dbReference type="GO" id="GO:0006107">
    <property type="term" value="P:oxaloacetate metabolic process"/>
    <property type="evidence" value="ECO:0007669"/>
    <property type="project" value="TreeGrafter"/>
</dbReference>
<evidence type="ECO:0000256" key="3">
    <source>
        <dbReference type="ARBA" id="ARBA00022723"/>
    </source>
</evidence>
<protein>
    <submittedName>
        <fullName evidence="8">CoA ester lyase</fullName>
    </submittedName>
</protein>
<dbReference type="Pfam" id="PF03328">
    <property type="entry name" value="HpcH_HpaI"/>
    <property type="match status" value="1"/>
</dbReference>
<evidence type="ECO:0000313" key="8">
    <source>
        <dbReference type="EMBL" id="PWE54974.1"/>
    </source>
</evidence>
<gene>
    <name evidence="8" type="ORF">DEM27_17700</name>
</gene>
<dbReference type="GO" id="GO:0000287">
    <property type="term" value="F:magnesium ion binding"/>
    <property type="evidence" value="ECO:0007669"/>
    <property type="project" value="TreeGrafter"/>
</dbReference>
<reference evidence="8 9" key="1">
    <citation type="submission" date="2018-05" db="EMBL/GenBank/DDBJ databases">
        <title>The draft genome of strain NS-104.</title>
        <authorList>
            <person name="Hang P."/>
            <person name="Jiang J."/>
        </authorList>
    </citation>
    <scope>NUCLEOTIDE SEQUENCE [LARGE SCALE GENOMIC DNA]</scope>
    <source>
        <strain evidence="8 9">NS-104</strain>
    </source>
</reference>
<name>A0A2U2DNV6_9HYPH</name>
<keyword evidence="9" id="KW-1185">Reference proteome</keyword>
<dbReference type="PANTHER" id="PTHR32308:SF10">
    <property type="entry name" value="CITRATE LYASE SUBUNIT BETA"/>
    <property type="match status" value="1"/>
</dbReference>
<evidence type="ECO:0000256" key="4">
    <source>
        <dbReference type="ARBA" id="ARBA00022842"/>
    </source>
</evidence>
<evidence type="ECO:0000256" key="5">
    <source>
        <dbReference type="PIRSR" id="PIRSR015582-1"/>
    </source>
</evidence>
<evidence type="ECO:0000256" key="6">
    <source>
        <dbReference type="PIRSR" id="PIRSR015582-2"/>
    </source>
</evidence>
<keyword evidence="4 6" id="KW-0460">Magnesium</keyword>
<evidence type="ECO:0000313" key="9">
    <source>
        <dbReference type="Proteomes" id="UP000245252"/>
    </source>
</evidence>
<evidence type="ECO:0000256" key="1">
    <source>
        <dbReference type="ARBA" id="ARBA00001946"/>
    </source>
</evidence>
<evidence type="ECO:0000256" key="2">
    <source>
        <dbReference type="ARBA" id="ARBA00005568"/>
    </source>
</evidence>
<proteinExistence type="inferred from homology"/>
<dbReference type="InterPro" id="IPR040442">
    <property type="entry name" value="Pyrv_kinase-like_dom_sf"/>
</dbReference>
<dbReference type="RefSeq" id="WP_109459774.1">
    <property type="nucleotide sequence ID" value="NZ_QFBC01000008.1"/>
</dbReference>
<evidence type="ECO:0000259" key="7">
    <source>
        <dbReference type="Pfam" id="PF03328"/>
    </source>
</evidence>
<dbReference type="InterPro" id="IPR005000">
    <property type="entry name" value="Aldolase/citrate-lyase_domain"/>
</dbReference>
<dbReference type="Proteomes" id="UP000245252">
    <property type="component" value="Unassembled WGS sequence"/>
</dbReference>
<dbReference type="OrthoDB" id="9800547at2"/>
<feature type="binding site" evidence="5">
    <location>
        <position position="71"/>
    </location>
    <ligand>
        <name>substrate</name>
    </ligand>
</feature>
<keyword evidence="3 6" id="KW-0479">Metal-binding</keyword>